<evidence type="ECO:0008006" key="5">
    <source>
        <dbReference type="Google" id="ProtNLM"/>
    </source>
</evidence>
<evidence type="ECO:0000313" key="2">
    <source>
        <dbReference type="EMBL" id="KNB70757.1"/>
    </source>
</evidence>
<evidence type="ECO:0000313" key="3">
    <source>
        <dbReference type="Proteomes" id="UP000036834"/>
    </source>
</evidence>
<dbReference type="RefSeq" id="WP_049739779.1">
    <property type="nucleotide sequence ID" value="NZ_BJON01000002.1"/>
</dbReference>
<dbReference type="Pfam" id="PF11256">
    <property type="entry name" value="SAV0927-like"/>
    <property type="match status" value="1"/>
</dbReference>
<dbReference type="EMBL" id="BJON01000002">
    <property type="protein sequence ID" value="GED67046.1"/>
    <property type="molecule type" value="Genomic_DNA"/>
</dbReference>
<dbReference type="OrthoDB" id="2891755at2"/>
<keyword evidence="4" id="KW-1185">Reference proteome</keyword>
<reference evidence="2" key="2">
    <citation type="submission" date="2015-07" db="EMBL/GenBank/DDBJ databases">
        <title>MeaNS - Measles Nucleotide Surveillance Program.</title>
        <authorList>
            <person name="Tran T."/>
            <person name="Druce J."/>
        </authorList>
    </citation>
    <scope>NUCLEOTIDE SEQUENCE</scope>
    <source>
        <strain evidence="2">DSM 9887</strain>
    </source>
</reference>
<dbReference type="EMBL" id="LGIQ01000009">
    <property type="protein sequence ID" value="KNB70757.1"/>
    <property type="molecule type" value="Genomic_DNA"/>
</dbReference>
<evidence type="ECO:0000313" key="1">
    <source>
        <dbReference type="EMBL" id="GED67046.1"/>
    </source>
</evidence>
<proteinExistence type="predicted"/>
<sequence length="97" mass="11351">MTFDYLYDQSENLFSRFITFATEKHRYDLAFFYSQHFDGKSIVLSLQNMRAALLSSEDISHDDSWVRSLEVPQEDVDIVSSFLAKTLSTLFKHDDLD</sequence>
<accession>A0A0K9YQ27</accession>
<organism evidence="2 3">
    <name type="scientific">Brevibacillus reuszeri</name>
    <dbReference type="NCBI Taxonomy" id="54915"/>
    <lineage>
        <taxon>Bacteria</taxon>
        <taxon>Bacillati</taxon>
        <taxon>Bacillota</taxon>
        <taxon>Bacilli</taxon>
        <taxon>Bacillales</taxon>
        <taxon>Paenibacillaceae</taxon>
        <taxon>Brevibacillus</taxon>
    </lineage>
</organism>
<dbReference type="InterPro" id="IPR021415">
    <property type="entry name" value="SAV0927-like"/>
</dbReference>
<gene>
    <name evidence="2" type="ORF">ADS79_18005</name>
    <name evidence="1" type="ORF">BRE01_07480</name>
</gene>
<evidence type="ECO:0000313" key="4">
    <source>
        <dbReference type="Proteomes" id="UP000319578"/>
    </source>
</evidence>
<dbReference type="Proteomes" id="UP000036834">
    <property type="component" value="Unassembled WGS sequence"/>
</dbReference>
<dbReference type="AlphaFoldDB" id="A0A0K9YQ27"/>
<comment type="caution">
    <text evidence="2">The sequence shown here is derived from an EMBL/GenBank/DDBJ whole genome shotgun (WGS) entry which is preliminary data.</text>
</comment>
<reference evidence="1 4" key="3">
    <citation type="submission" date="2019-06" db="EMBL/GenBank/DDBJ databases">
        <title>Whole genome shotgun sequence of Brevibacillus reuszeri NBRC 15719.</title>
        <authorList>
            <person name="Hosoyama A."/>
            <person name="Uohara A."/>
            <person name="Ohji S."/>
            <person name="Ichikawa N."/>
        </authorList>
    </citation>
    <scope>NUCLEOTIDE SEQUENCE [LARGE SCALE GENOMIC DNA]</scope>
    <source>
        <strain evidence="1 4">NBRC 15719</strain>
    </source>
</reference>
<dbReference type="PATRIC" id="fig|54915.3.peg.2686"/>
<dbReference type="STRING" id="54915.ADS79_18005"/>
<protein>
    <recommendedName>
        <fullName evidence="5">DUF3055 domain-containing protein</fullName>
    </recommendedName>
</protein>
<dbReference type="Proteomes" id="UP000319578">
    <property type="component" value="Unassembled WGS sequence"/>
</dbReference>
<name>A0A0K9YQ27_9BACL</name>
<reference evidence="3" key="1">
    <citation type="submission" date="2015-07" db="EMBL/GenBank/DDBJ databases">
        <title>Genome sequencing project for genomic taxonomy and phylogenomics of Bacillus-like bacteria.</title>
        <authorList>
            <person name="Liu B."/>
            <person name="Wang J."/>
            <person name="Zhu Y."/>
            <person name="Liu G."/>
            <person name="Chen Q."/>
            <person name="Chen Z."/>
            <person name="Lan J."/>
            <person name="Che J."/>
            <person name="Ge C."/>
            <person name="Shi H."/>
            <person name="Pan Z."/>
            <person name="Liu X."/>
        </authorList>
    </citation>
    <scope>NUCLEOTIDE SEQUENCE [LARGE SCALE GENOMIC DNA]</scope>
    <source>
        <strain evidence="3">DSM 9887</strain>
    </source>
</reference>